<dbReference type="PANTHER" id="PTHR10869">
    <property type="entry name" value="PROLYL 4-HYDROXYLASE ALPHA SUBUNIT"/>
    <property type="match status" value="1"/>
</dbReference>
<dbReference type="InterPro" id="IPR044862">
    <property type="entry name" value="Pro_4_hyd_alph_FE2OG_OXY"/>
</dbReference>
<evidence type="ECO:0000256" key="1">
    <source>
        <dbReference type="ARBA" id="ARBA00001961"/>
    </source>
</evidence>
<evidence type="ECO:0000256" key="14">
    <source>
        <dbReference type="SAM" id="SignalP"/>
    </source>
</evidence>
<feature type="signal peptide" evidence="14">
    <location>
        <begin position="1"/>
        <end position="21"/>
    </location>
</feature>
<reference evidence="17 18" key="2">
    <citation type="journal article" date="2023" name="Nucleic Acids Res.">
        <title>The hologenome of Daphnia magna reveals possible DNA methylation and microbiome-mediated evolution of the host genome.</title>
        <authorList>
            <person name="Chaturvedi A."/>
            <person name="Li X."/>
            <person name="Dhandapani V."/>
            <person name="Marshall H."/>
            <person name="Kissane S."/>
            <person name="Cuenca-Cambronero M."/>
            <person name="Asole G."/>
            <person name="Calvet F."/>
            <person name="Ruiz-Romero M."/>
            <person name="Marangio P."/>
            <person name="Guigo R."/>
            <person name="Rago D."/>
            <person name="Mirbahai L."/>
            <person name="Eastwood N."/>
            <person name="Colbourne J.K."/>
            <person name="Zhou J."/>
            <person name="Mallon E."/>
            <person name="Orsini L."/>
        </authorList>
    </citation>
    <scope>NUCLEOTIDE SEQUENCE [LARGE SCALE GENOMIC DNA]</scope>
    <source>
        <strain evidence="17">LRV0_1</strain>
    </source>
</reference>
<keyword evidence="11" id="KW-0408">Iron</keyword>
<evidence type="ECO:0000256" key="8">
    <source>
        <dbReference type="ARBA" id="ARBA00022896"/>
    </source>
</evidence>
<gene>
    <name evidence="17" type="ORF">OUZ56_025189</name>
</gene>
<evidence type="ECO:0000256" key="10">
    <source>
        <dbReference type="ARBA" id="ARBA00023002"/>
    </source>
</evidence>
<evidence type="ECO:0000256" key="13">
    <source>
        <dbReference type="SAM" id="Coils"/>
    </source>
</evidence>
<dbReference type="SUPFAM" id="SSF48452">
    <property type="entry name" value="TPR-like"/>
    <property type="match status" value="1"/>
</dbReference>
<dbReference type="Proteomes" id="UP001234178">
    <property type="component" value="Unassembled WGS sequence"/>
</dbReference>
<dbReference type="GO" id="GO:0031418">
    <property type="term" value="F:L-ascorbic acid binding"/>
    <property type="evidence" value="ECO:0007669"/>
    <property type="project" value="UniProtKB-KW"/>
</dbReference>
<evidence type="ECO:0000256" key="12">
    <source>
        <dbReference type="ARBA" id="ARBA00023180"/>
    </source>
</evidence>
<evidence type="ECO:0000256" key="11">
    <source>
        <dbReference type="ARBA" id="ARBA00023004"/>
    </source>
</evidence>
<evidence type="ECO:0000256" key="4">
    <source>
        <dbReference type="ARBA" id="ARBA00006511"/>
    </source>
</evidence>
<evidence type="ECO:0000313" key="16">
    <source>
        <dbReference type="EMBL" id="JAN24425.1"/>
    </source>
</evidence>
<keyword evidence="6" id="KW-0479">Metal-binding</keyword>
<evidence type="ECO:0000256" key="2">
    <source>
        <dbReference type="ARBA" id="ARBA00002035"/>
    </source>
</evidence>
<dbReference type="Gene3D" id="6.10.140.1460">
    <property type="match status" value="1"/>
</dbReference>
<dbReference type="InterPro" id="IPR059068">
    <property type="entry name" value="TPR_P4H"/>
</dbReference>
<dbReference type="GO" id="GO:0005788">
    <property type="term" value="C:endoplasmic reticulum lumen"/>
    <property type="evidence" value="ECO:0007669"/>
    <property type="project" value="UniProtKB-SubCell"/>
</dbReference>
<keyword evidence="9" id="KW-0223">Dioxygenase</keyword>
<feature type="domain" description="Fe2OG dioxygenase" evidence="15">
    <location>
        <begin position="420"/>
        <end position="528"/>
    </location>
</feature>
<dbReference type="OrthoDB" id="420380at2759"/>
<keyword evidence="10" id="KW-0560">Oxidoreductase</keyword>
<comment type="cofactor">
    <cofactor evidence="1">
        <name>L-ascorbate</name>
        <dbReference type="ChEBI" id="CHEBI:38290"/>
    </cofactor>
</comment>
<reference evidence="16" key="1">
    <citation type="submission" date="2015-10" db="EMBL/GenBank/DDBJ databases">
        <title>EvidentialGene: Evidence-directed Construction of Complete mRNA Transcriptomes without Genomes.</title>
        <authorList>
            <person name="Gilbert D.G."/>
        </authorList>
    </citation>
    <scope>NUCLEOTIDE SEQUENCE</scope>
</reference>
<keyword evidence="13" id="KW-0175">Coiled coil</keyword>
<dbReference type="Gene3D" id="2.60.120.620">
    <property type="entry name" value="q2cbj1_9rhob like domain"/>
    <property type="match status" value="1"/>
</dbReference>
<dbReference type="GO" id="GO:0005506">
    <property type="term" value="F:iron ion binding"/>
    <property type="evidence" value="ECO:0007669"/>
    <property type="project" value="InterPro"/>
</dbReference>
<sequence>MHIITFMPVLFLLMQPNVIYGEVFTALVDMEGLISTELELVRHLDNYIQAEETRLKQLRKYLEEYESIYQEASADVTKYLANPINAYLLVKRLTADWKQVEGVMTQNVGPAFVHNITQHRGVLRFPSDEDLNGAAVALMRLQDTYKLDTHALAEGKLLGKKYSRQLTAGDCWELGRQSYNNGDHYHTVLWMGEALNKFEDESNKTVSRQDILEYLAFSTFKQGNVKEALQLTHELLKIVPFHQRALGNKKYYEDLLRQQGVIQRRGETGDVENMIMDEPFNTANLKLTKPSDHLPERENYEKLCRGEKLMDPKIEGRLRCRLVTNNVPFLYIQPVKMEEAYHKPLIVIYHNVISDDEMETVKKMAQPRFKRATVQNSVTGNLEPANYRISKSAWLKSEEHDHVLKVTRRVGAITGLDMATAEDLQVVNYGIGGHYEPHFDYARPSEVKAFQGLGTGNRIATWLMYMSDVEAGGATVFPKLNLALWPQKGSAAFWYNLHPNGEGNELTRHAACPVLTGSKWVSNKWIHERNQEFRHPCGLKYDTGM</sequence>
<dbReference type="Pfam" id="PF13640">
    <property type="entry name" value="2OG-FeII_Oxy_3"/>
    <property type="match status" value="1"/>
</dbReference>
<dbReference type="FunFam" id="2.60.120.620:FF:000001">
    <property type="entry name" value="Prolyl 4-hydroxylase subunit alpha 2"/>
    <property type="match status" value="1"/>
</dbReference>
<keyword evidence="8" id="KW-0847">Vitamin C</keyword>
<dbReference type="InterPro" id="IPR045054">
    <property type="entry name" value="P4HA-like"/>
</dbReference>
<dbReference type="EMBL" id="GDIQ01070312">
    <property type="protein sequence ID" value="JAN24425.1"/>
    <property type="molecule type" value="Transcribed_RNA"/>
</dbReference>
<dbReference type="GO" id="GO:0004656">
    <property type="term" value="F:procollagen-proline 4-dioxygenase activity"/>
    <property type="evidence" value="ECO:0007669"/>
    <property type="project" value="UniProtKB-EC"/>
</dbReference>
<keyword evidence="18" id="KW-1185">Reference proteome</keyword>
<organism evidence="16">
    <name type="scientific">Daphnia magna</name>
    <dbReference type="NCBI Taxonomy" id="35525"/>
    <lineage>
        <taxon>Eukaryota</taxon>
        <taxon>Metazoa</taxon>
        <taxon>Ecdysozoa</taxon>
        <taxon>Arthropoda</taxon>
        <taxon>Crustacea</taxon>
        <taxon>Branchiopoda</taxon>
        <taxon>Diplostraca</taxon>
        <taxon>Cladocera</taxon>
        <taxon>Anomopoda</taxon>
        <taxon>Daphniidae</taxon>
        <taxon>Daphnia</taxon>
    </lineage>
</organism>
<dbReference type="InterPro" id="IPR011990">
    <property type="entry name" value="TPR-like_helical_dom_sf"/>
</dbReference>
<protein>
    <recommendedName>
        <fullName evidence="5">procollagen-proline 4-dioxygenase</fullName>
        <ecNumber evidence="5">1.14.11.2</ecNumber>
    </recommendedName>
</protein>
<dbReference type="PROSITE" id="PS51471">
    <property type="entry name" value="FE2OG_OXY"/>
    <property type="match status" value="1"/>
</dbReference>
<dbReference type="InterPro" id="IPR006620">
    <property type="entry name" value="Pro_4_hyd_alph"/>
</dbReference>
<evidence type="ECO:0000313" key="18">
    <source>
        <dbReference type="Proteomes" id="UP001234178"/>
    </source>
</evidence>
<evidence type="ECO:0000256" key="6">
    <source>
        <dbReference type="ARBA" id="ARBA00022723"/>
    </source>
</evidence>
<evidence type="ECO:0000256" key="3">
    <source>
        <dbReference type="ARBA" id="ARBA00004319"/>
    </source>
</evidence>
<dbReference type="Pfam" id="PF23558">
    <property type="entry name" value="TPR_P4H"/>
    <property type="match status" value="1"/>
</dbReference>
<proteinExistence type="inferred from homology"/>
<feature type="coiled-coil region" evidence="13">
    <location>
        <begin position="48"/>
        <end position="82"/>
    </location>
</feature>
<evidence type="ECO:0000256" key="7">
    <source>
        <dbReference type="ARBA" id="ARBA00022824"/>
    </source>
</evidence>
<dbReference type="Pfam" id="PF08336">
    <property type="entry name" value="P4Ha_N"/>
    <property type="match status" value="1"/>
</dbReference>
<comment type="similarity">
    <text evidence="4">Belongs to the P4HA family.</text>
</comment>
<dbReference type="Gene3D" id="1.25.40.10">
    <property type="entry name" value="Tetratricopeptide repeat domain"/>
    <property type="match status" value="1"/>
</dbReference>
<keyword evidence="7" id="KW-0256">Endoplasmic reticulum</keyword>
<name>A0A0N8B682_9CRUS</name>
<keyword evidence="14" id="KW-0732">Signal</keyword>
<dbReference type="SMART" id="SM00702">
    <property type="entry name" value="P4Hc"/>
    <property type="match status" value="1"/>
</dbReference>
<dbReference type="PANTHER" id="PTHR10869:SF244">
    <property type="entry name" value="PROLYL 4-HYDROXYLASE SUBUNIT ALPHA-2"/>
    <property type="match status" value="1"/>
</dbReference>
<dbReference type="InterPro" id="IPR013547">
    <property type="entry name" value="P4H_N"/>
</dbReference>
<feature type="chain" id="PRO_5007419904" description="procollagen-proline 4-dioxygenase" evidence="14">
    <location>
        <begin position="22"/>
        <end position="545"/>
    </location>
</feature>
<dbReference type="AlphaFoldDB" id="A0A0N8B682"/>
<evidence type="ECO:0000259" key="15">
    <source>
        <dbReference type="PROSITE" id="PS51471"/>
    </source>
</evidence>
<comment type="function">
    <text evidence="2">Catalyzes the post-translational formation of 4-hydroxyproline in -Xaa-Pro-Gly- sequences in collagens and other proteins.</text>
</comment>
<accession>A0A0N8B682</accession>
<dbReference type="EC" id="1.14.11.2" evidence="5"/>
<keyword evidence="12" id="KW-0325">Glycoprotein</keyword>
<evidence type="ECO:0000256" key="9">
    <source>
        <dbReference type="ARBA" id="ARBA00022964"/>
    </source>
</evidence>
<dbReference type="FunFam" id="1.25.40.10:FF:000006">
    <property type="entry name" value="Prolyl 4-hydroxylase subunit alpha 2"/>
    <property type="match status" value="1"/>
</dbReference>
<dbReference type="InterPro" id="IPR005123">
    <property type="entry name" value="Oxoglu/Fe-dep_dioxygenase_dom"/>
</dbReference>
<evidence type="ECO:0000256" key="5">
    <source>
        <dbReference type="ARBA" id="ARBA00012269"/>
    </source>
</evidence>
<dbReference type="EMBL" id="JAOYFB010000004">
    <property type="protein sequence ID" value="KAK4012941.1"/>
    <property type="molecule type" value="Genomic_DNA"/>
</dbReference>
<comment type="subcellular location">
    <subcellularLocation>
        <location evidence="3">Endoplasmic reticulum lumen</location>
    </subcellularLocation>
</comment>
<evidence type="ECO:0000313" key="17">
    <source>
        <dbReference type="EMBL" id="KAK4012941.1"/>
    </source>
</evidence>